<keyword evidence="4 8" id="KW-0816">Tricarboxylic acid cycle</keyword>
<evidence type="ECO:0000256" key="3">
    <source>
        <dbReference type="ARBA" id="ARBA00005012"/>
    </source>
</evidence>
<dbReference type="EMBL" id="QFRA01000004">
    <property type="protein sequence ID" value="PZR05876.1"/>
    <property type="molecule type" value="Genomic_DNA"/>
</dbReference>
<keyword evidence="6 8" id="KW-0274">FAD</keyword>
<dbReference type="Gene3D" id="3.50.50.60">
    <property type="entry name" value="FAD/NAD(P)-binding domain"/>
    <property type="match status" value="1"/>
</dbReference>
<proteinExistence type="inferred from homology"/>
<evidence type="ECO:0000256" key="7">
    <source>
        <dbReference type="ARBA" id="ARBA00023002"/>
    </source>
</evidence>
<evidence type="ECO:0000256" key="6">
    <source>
        <dbReference type="ARBA" id="ARBA00022827"/>
    </source>
</evidence>
<dbReference type="UniPathway" id="UPA00223">
    <property type="reaction ID" value="UER01008"/>
</dbReference>
<dbReference type="GO" id="GO:0008924">
    <property type="term" value="F:L-malate dehydrogenase (quinone) activity"/>
    <property type="evidence" value="ECO:0007669"/>
    <property type="project" value="UniProtKB-UniRule"/>
</dbReference>
<name>A0A2W5T1Q5_9CORY</name>
<protein>
    <recommendedName>
        <fullName evidence="8">Probable malate:quinone oxidoreductase</fullName>
        <ecNumber evidence="8">1.1.5.4</ecNumber>
    </recommendedName>
    <alternativeName>
        <fullName evidence="8">MQO</fullName>
    </alternativeName>
    <alternativeName>
        <fullName evidence="8">Malate dehydrogenase [quinone]</fullName>
    </alternativeName>
</protein>
<dbReference type="EC" id="1.1.5.4" evidence="8"/>
<comment type="similarity">
    <text evidence="8">Belongs to the MQO family.</text>
</comment>
<dbReference type="SUPFAM" id="SSF51905">
    <property type="entry name" value="FAD/NAD(P)-binding domain"/>
    <property type="match status" value="1"/>
</dbReference>
<keyword evidence="5 8" id="KW-0285">Flavoprotein</keyword>
<evidence type="ECO:0000313" key="9">
    <source>
        <dbReference type="EMBL" id="PZR05876.1"/>
    </source>
</evidence>
<comment type="pathway">
    <text evidence="3 8">Carbohydrate metabolism; tricarboxylic acid cycle; oxaloacetate from (S)-malate (quinone route): step 1/1.</text>
</comment>
<sequence length="501" mass="55295">MEIVSESTDRVGKGTDTDVVLIGAGIISSTLSTLLKELQPDWDQVILERLDIPAGESSSPWNNAGTGHSALCELNYTQEVNGDIDITKAVSVNEKFQISRQFWSYLIEENKLGNPREFINKCPHMSFGHSGEQVRFLRKRFDVLSKHPLFPGMHFTDDNEKFAEKLPLMARGRDYTEPVAISWTNEGTDINFGALTRQYIDYVTQNGVEIRYGNEVQNISREGSHWKVTSKNLHTGDTSVITANFVFVGAGGMALPLLEKAGIPEIKGYGGFPVSGAWLRCTNEDLIKQHAAKVYGKASVGAPPMSVPHLDTRIIDGKRGLLFGPYAGWTPKFLKKGSFLDLPKSLRPGNIASLVGVGLQEFGLTRYLVEEVLKNQTARVESLREYMPSARAEDWELVTAGQRVQVIKPIGAPKFGSLEFGTAVISSNDGSIAGLMGASPGASIAPSAMIELLERCFGSKMIEWAPKIKEMVPSYGKLMSRHTDLFHEQWDRSQKVLQLES</sequence>
<comment type="caution">
    <text evidence="9">The sequence shown here is derived from an EMBL/GenBank/DDBJ whole genome shotgun (WGS) entry which is preliminary data.</text>
</comment>
<dbReference type="AlphaFoldDB" id="A0A2W5T1Q5"/>
<accession>A0A2W5T1Q5</accession>
<evidence type="ECO:0000256" key="8">
    <source>
        <dbReference type="HAMAP-Rule" id="MF_00212"/>
    </source>
</evidence>
<evidence type="ECO:0000256" key="5">
    <source>
        <dbReference type="ARBA" id="ARBA00022630"/>
    </source>
</evidence>
<gene>
    <name evidence="8 9" type="primary">mqo</name>
    <name evidence="9" type="ORF">DI525_03145</name>
</gene>
<dbReference type="NCBIfam" id="NF003606">
    <property type="entry name" value="PRK05257.2-1"/>
    <property type="match status" value="1"/>
</dbReference>
<dbReference type="InterPro" id="IPR036188">
    <property type="entry name" value="FAD/NAD-bd_sf"/>
</dbReference>
<dbReference type="NCBIfam" id="TIGR01320">
    <property type="entry name" value="mal_quin_oxido"/>
    <property type="match status" value="1"/>
</dbReference>
<comment type="catalytic activity">
    <reaction evidence="1 8">
        <text>(S)-malate + a quinone = a quinol + oxaloacetate</text>
        <dbReference type="Rhea" id="RHEA:46012"/>
        <dbReference type="ChEBI" id="CHEBI:15589"/>
        <dbReference type="ChEBI" id="CHEBI:16452"/>
        <dbReference type="ChEBI" id="CHEBI:24646"/>
        <dbReference type="ChEBI" id="CHEBI:132124"/>
        <dbReference type="EC" id="1.1.5.4"/>
    </reaction>
</comment>
<evidence type="ECO:0000256" key="4">
    <source>
        <dbReference type="ARBA" id="ARBA00022532"/>
    </source>
</evidence>
<dbReference type="Pfam" id="PF06039">
    <property type="entry name" value="Mqo"/>
    <property type="match status" value="1"/>
</dbReference>
<dbReference type="NCBIfam" id="NF009875">
    <property type="entry name" value="PRK13339.1"/>
    <property type="match status" value="1"/>
</dbReference>
<dbReference type="RefSeq" id="WP_303734368.1">
    <property type="nucleotide sequence ID" value="NZ_QFRA01000004.1"/>
</dbReference>
<evidence type="ECO:0000256" key="2">
    <source>
        <dbReference type="ARBA" id="ARBA00001974"/>
    </source>
</evidence>
<dbReference type="HAMAP" id="MF_00212">
    <property type="entry name" value="MQO"/>
    <property type="match status" value="1"/>
</dbReference>
<evidence type="ECO:0000256" key="1">
    <source>
        <dbReference type="ARBA" id="ARBA00001139"/>
    </source>
</evidence>
<dbReference type="PANTHER" id="PTHR43104">
    <property type="entry name" value="L-2-HYDROXYGLUTARATE DEHYDROGENASE, MITOCHONDRIAL"/>
    <property type="match status" value="1"/>
</dbReference>
<dbReference type="Gene3D" id="3.30.9.10">
    <property type="entry name" value="D-Amino Acid Oxidase, subunit A, domain 2"/>
    <property type="match status" value="1"/>
</dbReference>
<dbReference type="Proteomes" id="UP000249432">
    <property type="component" value="Unassembled WGS sequence"/>
</dbReference>
<organism evidence="9 10">
    <name type="scientific">Corynebacterium kroppenstedtii</name>
    <dbReference type="NCBI Taxonomy" id="161879"/>
    <lineage>
        <taxon>Bacteria</taxon>
        <taxon>Bacillati</taxon>
        <taxon>Actinomycetota</taxon>
        <taxon>Actinomycetes</taxon>
        <taxon>Mycobacteriales</taxon>
        <taxon>Corynebacteriaceae</taxon>
        <taxon>Corynebacterium</taxon>
    </lineage>
</organism>
<dbReference type="InterPro" id="IPR006231">
    <property type="entry name" value="MQO"/>
</dbReference>
<dbReference type="GO" id="GO:0047545">
    <property type="term" value="F:(S)-2-hydroxyglutarate dehydrogenase activity"/>
    <property type="evidence" value="ECO:0007669"/>
    <property type="project" value="TreeGrafter"/>
</dbReference>
<dbReference type="GO" id="GO:0006099">
    <property type="term" value="P:tricarboxylic acid cycle"/>
    <property type="evidence" value="ECO:0007669"/>
    <property type="project" value="UniProtKB-UniRule"/>
</dbReference>
<dbReference type="PANTHER" id="PTHR43104:SF2">
    <property type="entry name" value="L-2-HYDROXYGLUTARATE DEHYDROGENASE, MITOCHONDRIAL"/>
    <property type="match status" value="1"/>
</dbReference>
<reference evidence="9 10" key="1">
    <citation type="submission" date="2017-08" db="EMBL/GenBank/DDBJ databases">
        <title>Infants hospitalized years apart are colonized by the same room-sourced microbial strains.</title>
        <authorList>
            <person name="Brooks B."/>
            <person name="Olm M.R."/>
            <person name="Firek B.A."/>
            <person name="Baker R."/>
            <person name="Thomas B.C."/>
            <person name="Morowitz M.J."/>
            <person name="Banfield J.F."/>
        </authorList>
    </citation>
    <scope>NUCLEOTIDE SEQUENCE [LARGE SCALE GENOMIC DNA]</scope>
    <source>
        <strain evidence="9">S2_003_000_R1_3</strain>
    </source>
</reference>
<evidence type="ECO:0000313" key="10">
    <source>
        <dbReference type="Proteomes" id="UP000249432"/>
    </source>
</evidence>
<comment type="cofactor">
    <cofactor evidence="2 8">
        <name>FAD</name>
        <dbReference type="ChEBI" id="CHEBI:57692"/>
    </cofactor>
</comment>
<dbReference type="NCBIfam" id="NF003611">
    <property type="entry name" value="PRK05257.3-2"/>
    <property type="match status" value="1"/>
</dbReference>
<keyword evidence="7 8" id="KW-0560">Oxidoreductase</keyword>